<dbReference type="PANTHER" id="PTHR34860:SF6">
    <property type="entry name" value="REPRESSOR-LIKE PROTEIN SSO7C3"/>
    <property type="match status" value="1"/>
</dbReference>
<dbReference type="Proteomes" id="UP000197032">
    <property type="component" value="Unassembled WGS sequence"/>
</dbReference>
<dbReference type="AlphaFoldDB" id="A0A1Z5HWT1"/>
<dbReference type="InterPro" id="IPR037914">
    <property type="entry name" value="SpoVT-AbrB_sf"/>
</dbReference>
<dbReference type="InterPro" id="IPR052975">
    <property type="entry name" value="Repressor-like_regulatory"/>
</dbReference>
<dbReference type="SUPFAM" id="SSF89447">
    <property type="entry name" value="AbrB/MazE/MraZ-like"/>
    <property type="match status" value="1"/>
</dbReference>
<dbReference type="NCBIfam" id="TIGR01439">
    <property type="entry name" value="lp_hng_hel_AbrB"/>
    <property type="match status" value="1"/>
</dbReference>
<dbReference type="SMART" id="SM00966">
    <property type="entry name" value="SpoVT_AbrB"/>
    <property type="match status" value="1"/>
</dbReference>
<keyword evidence="4" id="KW-1185">Reference proteome</keyword>
<evidence type="ECO:0000259" key="2">
    <source>
        <dbReference type="PROSITE" id="PS51740"/>
    </source>
</evidence>
<protein>
    <submittedName>
        <fullName evidence="3">AbrB family transcriptional regulator</fullName>
    </submittedName>
</protein>
<dbReference type="GO" id="GO:0003677">
    <property type="term" value="F:DNA binding"/>
    <property type="evidence" value="ECO:0007669"/>
    <property type="project" value="UniProtKB-UniRule"/>
</dbReference>
<accession>A0A1Z5HWT1</accession>
<dbReference type="Pfam" id="PF04014">
    <property type="entry name" value="MazE_antitoxin"/>
    <property type="match status" value="1"/>
</dbReference>
<dbReference type="PROSITE" id="PS51740">
    <property type="entry name" value="SPOVT_ABRB"/>
    <property type="match status" value="1"/>
</dbReference>
<evidence type="ECO:0000313" key="4">
    <source>
        <dbReference type="Proteomes" id="UP000197032"/>
    </source>
</evidence>
<feature type="domain" description="SpoVT-AbrB" evidence="2">
    <location>
        <begin position="3"/>
        <end position="48"/>
    </location>
</feature>
<name>A0A1Z5HWT1_9FIRM</name>
<evidence type="ECO:0000313" key="3">
    <source>
        <dbReference type="EMBL" id="GAW93986.1"/>
    </source>
</evidence>
<sequence length="93" mass="10952">MEDRLISPTERGQITIPKEVREKLQITPKTKFRVYVDNNRVVLEPVSSLDLLLKEFEVEAREKGYTRDKIEREIEAVREKLMRDLYGNDNGTT</sequence>
<dbReference type="EMBL" id="BDGJ01000197">
    <property type="protein sequence ID" value="GAW93986.1"/>
    <property type="molecule type" value="Genomic_DNA"/>
</dbReference>
<dbReference type="Gene3D" id="2.10.260.10">
    <property type="match status" value="1"/>
</dbReference>
<dbReference type="OrthoDB" id="9811597at2"/>
<proteinExistence type="predicted"/>
<comment type="caution">
    <text evidence="3">The sequence shown here is derived from an EMBL/GenBank/DDBJ whole genome shotgun (WGS) entry which is preliminary data.</text>
</comment>
<gene>
    <name evidence="3" type="ORF">KKC1_31060</name>
</gene>
<reference evidence="4" key="1">
    <citation type="journal article" date="2017" name="Appl. Environ. Microbiol.">
        <title>Genomic Analysis of Calderihabitans maritimus KKC1, a Thermophilic, Hydrogenogenic, Carboxydotrophic Bacterium Isolated from Marine Sediment.</title>
        <authorList>
            <person name="Omae K."/>
            <person name="Yoneda Y."/>
            <person name="Fukuyama Y."/>
            <person name="Yoshida T."/>
            <person name="Sako Y."/>
        </authorList>
    </citation>
    <scope>NUCLEOTIDE SEQUENCE [LARGE SCALE GENOMIC DNA]</scope>
    <source>
        <strain evidence="4">KKC1</strain>
    </source>
</reference>
<dbReference type="InterPro" id="IPR007159">
    <property type="entry name" value="SpoVT-AbrB_dom"/>
</dbReference>
<organism evidence="3 4">
    <name type="scientific">Calderihabitans maritimus</name>
    <dbReference type="NCBI Taxonomy" id="1246530"/>
    <lineage>
        <taxon>Bacteria</taxon>
        <taxon>Bacillati</taxon>
        <taxon>Bacillota</taxon>
        <taxon>Clostridia</taxon>
        <taxon>Neomoorellales</taxon>
        <taxon>Calderihabitantaceae</taxon>
        <taxon>Calderihabitans</taxon>
    </lineage>
</organism>
<keyword evidence="1" id="KW-0238">DNA-binding</keyword>
<dbReference type="PANTHER" id="PTHR34860">
    <property type="entry name" value="REPRESSOR-LIKE PROTEIN SSO7C3"/>
    <property type="match status" value="1"/>
</dbReference>
<dbReference type="RefSeq" id="WP_088555022.1">
    <property type="nucleotide sequence ID" value="NZ_BDGJ01000197.1"/>
</dbReference>
<evidence type="ECO:0000256" key="1">
    <source>
        <dbReference type="PROSITE-ProRule" id="PRU01076"/>
    </source>
</evidence>